<reference evidence="1 2" key="1">
    <citation type="submission" date="2019-05" db="EMBL/GenBank/DDBJ databases">
        <title>Another draft genome of Portunus trituberculatus and its Hox gene families provides insights of decapod evolution.</title>
        <authorList>
            <person name="Jeong J.-H."/>
            <person name="Song I."/>
            <person name="Kim S."/>
            <person name="Choi T."/>
            <person name="Kim D."/>
            <person name="Ryu S."/>
            <person name="Kim W."/>
        </authorList>
    </citation>
    <scope>NUCLEOTIDE SEQUENCE [LARGE SCALE GENOMIC DNA]</scope>
    <source>
        <tissue evidence="1">Muscle</tissue>
    </source>
</reference>
<dbReference type="EMBL" id="VSRR010008807">
    <property type="protein sequence ID" value="MPC49331.1"/>
    <property type="molecule type" value="Genomic_DNA"/>
</dbReference>
<proteinExistence type="predicted"/>
<accession>A0A5B7FPF4</accession>
<gene>
    <name evidence="1" type="ORF">E2C01_043129</name>
</gene>
<organism evidence="1 2">
    <name type="scientific">Portunus trituberculatus</name>
    <name type="common">Swimming crab</name>
    <name type="synonym">Neptunus trituberculatus</name>
    <dbReference type="NCBI Taxonomy" id="210409"/>
    <lineage>
        <taxon>Eukaryota</taxon>
        <taxon>Metazoa</taxon>
        <taxon>Ecdysozoa</taxon>
        <taxon>Arthropoda</taxon>
        <taxon>Crustacea</taxon>
        <taxon>Multicrustacea</taxon>
        <taxon>Malacostraca</taxon>
        <taxon>Eumalacostraca</taxon>
        <taxon>Eucarida</taxon>
        <taxon>Decapoda</taxon>
        <taxon>Pleocyemata</taxon>
        <taxon>Brachyura</taxon>
        <taxon>Eubrachyura</taxon>
        <taxon>Portunoidea</taxon>
        <taxon>Portunidae</taxon>
        <taxon>Portuninae</taxon>
        <taxon>Portunus</taxon>
    </lineage>
</organism>
<keyword evidence="2" id="KW-1185">Reference proteome</keyword>
<dbReference type="AlphaFoldDB" id="A0A5B7FPF4"/>
<name>A0A5B7FPF4_PORTR</name>
<comment type="caution">
    <text evidence="1">The sequence shown here is derived from an EMBL/GenBank/DDBJ whole genome shotgun (WGS) entry which is preliminary data.</text>
</comment>
<evidence type="ECO:0000313" key="2">
    <source>
        <dbReference type="Proteomes" id="UP000324222"/>
    </source>
</evidence>
<protein>
    <submittedName>
        <fullName evidence="1">Uncharacterized protein</fullName>
    </submittedName>
</protein>
<sequence length="151" mass="17085">MRTEEEEVKQEREECCAGREKKHLGVKKENGVGKAMARLSGEAPEDSPCPFDSLLYRPTTRRRRMWEGRGSAAVGEEELGGKDLVSLQGGSLLQEGIARFLILRGILLKSITLLRCYATVLLLYVREGFVERCWFTHIRNSKGGNFEIRIV</sequence>
<dbReference type="Proteomes" id="UP000324222">
    <property type="component" value="Unassembled WGS sequence"/>
</dbReference>
<evidence type="ECO:0000313" key="1">
    <source>
        <dbReference type="EMBL" id="MPC49331.1"/>
    </source>
</evidence>